<dbReference type="PANTHER" id="PTHR22906">
    <property type="entry name" value="PROPERDIN"/>
    <property type="match status" value="1"/>
</dbReference>
<keyword evidence="2" id="KW-0964">Secreted</keyword>
<evidence type="ECO:0000256" key="1">
    <source>
        <dbReference type="ARBA" id="ARBA00004613"/>
    </source>
</evidence>
<feature type="signal peptide" evidence="6">
    <location>
        <begin position="1"/>
        <end position="21"/>
    </location>
</feature>
<dbReference type="InterPro" id="IPR036383">
    <property type="entry name" value="TSP1_rpt_sf"/>
</dbReference>
<keyword evidence="4" id="KW-0677">Repeat</keyword>
<dbReference type="GO" id="GO:0005576">
    <property type="term" value="C:extracellular region"/>
    <property type="evidence" value="ECO:0007669"/>
    <property type="project" value="InterPro"/>
</dbReference>
<evidence type="ECO:0000313" key="8">
    <source>
        <dbReference type="EMBL" id="KAK6176119.1"/>
    </source>
</evidence>
<dbReference type="SMART" id="SM00209">
    <property type="entry name" value="TSP1"/>
    <property type="match status" value="10"/>
</dbReference>
<dbReference type="PROSITE" id="PS50092">
    <property type="entry name" value="TSP1"/>
    <property type="match status" value="10"/>
</dbReference>
<feature type="domain" description="Chitin-binding type-2" evidence="7">
    <location>
        <begin position="748"/>
        <end position="793"/>
    </location>
</feature>
<dbReference type="Gene3D" id="2.170.140.10">
    <property type="entry name" value="Chitin binding domain"/>
    <property type="match status" value="2"/>
</dbReference>
<dbReference type="FunFam" id="2.20.100.10:FF:000001">
    <property type="entry name" value="semaphorin-5A isoform X1"/>
    <property type="match status" value="4"/>
</dbReference>
<dbReference type="AlphaFoldDB" id="A0AAN8JK48"/>
<dbReference type="Pfam" id="PF00090">
    <property type="entry name" value="TSP_1"/>
    <property type="match status" value="10"/>
</dbReference>
<name>A0AAN8JK48_PATCE</name>
<accession>A0AAN8JK48</accession>
<feature type="chain" id="PRO_5043020800" description="Chitin-binding type-2 domain-containing protein" evidence="6">
    <location>
        <begin position="22"/>
        <end position="850"/>
    </location>
</feature>
<dbReference type="SUPFAM" id="SSF82895">
    <property type="entry name" value="TSP-1 type 1 repeat"/>
    <property type="match status" value="10"/>
</dbReference>
<comment type="caution">
    <text evidence="8">The sequence shown here is derived from an EMBL/GenBank/DDBJ whole genome shotgun (WGS) entry which is preliminary data.</text>
</comment>
<dbReference type="GO" id="GO:0008061">
    <property type="term" value="F:chitin binding"/>
    <property type="evidence" value="ECO:0007669"/>
    <property type="project" value="InterPro"/>
</dbReference>
<evidence type="ECO:0000256" key="5">
    <source>
        <dbReference type="ARBA" id="ARBA00023157"/>
    </source>
</evidence>
<dbReference type="PANTHER" id="PTHR22906:SF43">
    <property type="entry name" value="PROPERDIN"/>
    <property type="match status" value="1"/>
</dbReference>
<evidence type="ECO:0000256" key="4">
    <source>
        <dbReference type="ARBA" id="ARBA00022737"/>
    </source>
</evidence>
<organism evidence="8 9">
    <name type="scientific">Patella caerulea</name>
    <name type="common">Rayed Mediterranean limpet</name>
    <dbReference type="NCBI Taxonomy" id="87958"/>
    <lineage>
        <taxon>Eukaryota</taxon>
        <taxon>Metazoa</taxon>
        <taxon>Spiralia</taxon>
        <taxon>Lophotrochozoa</taxon>
        <taxon>Mollusca</taxon>
        <taxon>Gastropoda</taxon>
        <taxon>Patellogastropoda</taxon>
        <taxon>Patelloidea</taxon>
        <taxon>Patellidae</taxon>
        <taxon>Patella</taxon>
    </lineage>
</organism>
<dbReference type="InterPro" id="IPR052065">
    <property type="entry name" value="Compl_asym_regulator"/>
</dbReference>
<protein>
    <recommendedName>
        <fullName evidence="7">Chitin-binding type-2 domain-containing protein</fullName>
    </recommendedName>
</protein>
<dbReference type="SMART" id="SM00494">
    <property type="entry name" value="ChtBD2"/>
    <property type="match status" value="2"/>
</dbReference>
<dbReference type="InterPro" id="IPR002557">
    <property type="entry name" value="Chitin-bd_dom"/>
</dbReference>
<dbReference type="PROSITE" id="PS50940">
    <property type="entry name" value="CHIT_BIND_II"/>
    <property type="match status" value="2"/>
</dbReference>
<evidence type="ECO:0000256" key="6">
    <source>
        <dbReference type="SAM" id="SignalP"/>
    </source>
</evidence>
<evidence type="ECO:0000259" key="7">
    <source>
        <dbReference type="PROSITE" id="PS50940"/>
    </source>
</evidence>
<evidence type="ECO:0000256" key="2">
    <source>
        <dbReference type="ARBA" id="ARBA00022525"/>
    </source>
</evidence>
<dbReference type="SUPFAM" id="SSF57625">
    <property type="entry name" value="Invertebrate chitin-binding proteins"/>
    <property type="match status" value="2"/>
</dbReference>
<feature type="domain" description="Chitin-binding type-2" evidence="7">
    <location>
        <begin position="794"/>
        <end position="850"/>
    </location>
</feature>
<dbReference type="Proteomes" id="UP001347796">
    <property type="component" value="Unassembled WGS sequence"/>
</dbReference>
<reference evidence="8 9" key="1">
    <citation type="submission" date="2024-01" db="EMBL/GenBank/DDBJ databases">
        <title>The genome of the rayed Mediterranean limpet Patella caerulea (Linnaeus, 1758).</title>
        <authorList>
            <person name="Anh-Thu Weber A."/>
            <person name="Halstead-Nussloch G."/>
        </authorList>
    </citation>
    <scope>NUCLEOTIDE SEQUENCE [LARGE SCALE GENOMIC DNA]</scope>
    <source>
        <strain evidence="8">AATW-2023a</strain>
        <tissue evidence="8">Whole specimen</tissue>
    </source>
</reference>
<dbReference type="InterPro" id="IPR000884">
    <property type="entry name" value="TSP1_rpt"/>
</dbReference>
<dbReference type="EMBL" id="JAZGQO010000010">
    <property type="protein sequence ID" value="KAK6176119.1"/>
    <property type="molecule type" value="Genomic_DNA"/>
</dbReference>
<dbReference type="Gene3D" id="2.20.100.10">
    <property type="entry name" value="Thrombospondin type-1 (TSP1) repeat"/>
    <property type="match status" value="10"/>
</dbReference>
<proteinExistence type="predicted"/>
<gene>
    <name evidence="8" type="ORF">SNE40_014463</name>
</gene>
<dbReference type="InterPro" id="IPR036508">
    <property type="entry name" value="Chitin-bd_dom_sf"/>
</dbReference>
<comment type="subcellular location">
    <subcellularLocation>
        <location evidence="1">Secreted</location>
    </subcellularLocation>
</comment>
<evidence type="ECO:0000256" key="3">
    <source>
        <dbReference type="ARBA" id="ARBA00022729"/>
    </source>
</evidence>
<keyword evidence="5" id="KW-1015">Disulfide bond</keyword>
<evidence type="ECO:0000313" key="9">
    <source>
        <dbReference type="Proteomes" id="UP001347796"/>
    </source>
</evidence>
<keyword evidence="3 6" id="KW-0732">Signal</keyword>
<keyword evidence="9" id="KW-1185">Reference proteome</keyword>
<dbReference type="Pfam" id="PF01607">
    <property type="entry name" value="CBM_14"/>
    <property type="match status" value="2"/>
</dbReference>
<sequence length="850" mass="91278">MGLLWFLVSFLISVFAAYAVADTCSGSCGTTQRYTVGCGLWSRCTRYRTVYSSCSCTYSWVVDSSCTKSCGGGTIQQKMVISRCTSSSKPSSCSIRIRTVSCNTHHCPVNGGWSSYGSWINSGSCTKTCGGGSQRQIHRRTCTQPAPDYGGAECAGSSSQQKSVPCNTNPCPVNGGWTSFGSWRNSGTCSKTCGGGSQQQVQTRTCTQPVPAYGGAQCSGGSSQQKFIECNADPCPVNGGWTSYGSWRNSAPCSKTCGRGSQQQIRTRTCSQPAPAYGGAECTGSDSQQRSVDCNAHECPVEGGWSSFSEWASTGTCTVSCGFGQQNQTRTRTCSDPTPAHGGADCEGSEAETQIVDCNPGPCPVEGGWSSFSEWASTGTCTVSCGFGQQNQTRTRTCSDPTPAHGGADCEGSEAETQIVDCNPGPCPVNGGWSDFGDWGDITDCSRTCGGGEGIRTRHRACTNPAPLYDGAECEGDTSEETSVDCAPDPCPINGGWSEYSKWLYTTDCSVSCGTGTRSKLHIRTCTNPAPQFGGEECEGKYNETLEDECTFDPCPVDGGWSDWGNWTSNGKCTTTCGTGEQIYTRIRKCNNPEPAFGGVKCEGKSLKQKSEICGTDPCPIDGNWSEWQDWSPVGKCSKTCGTGLINETRTRGCNNPEPQYGGEECWGDSTERRQVECINTPCPVNGNWSVWTDWETDGLCSVTCGDGEIPEKRTRTCNNPRPMYGGEACQGDSTQRRSVSCSENSCPGLCDVDGYTFAYEQDFAKYFACQGGRAVLSNCPYGNRWNEETKNCVKICPSFFSRMFAHPNDCHRYVECMWGFSIMLMCPSGTAFDAVTNRCIHEAQVTTCY</sequence>